<dbReference type="SUPFAM" id="SSF53448">
    <property type="entry name" value="Nucleotide-diphospho-sugar transferases"/>
    <property type="match status" value="1"/>
</dbReference>
<dbReference type="InterPro" id="IPR002495">
    <property type="entry name" value="Glyco_trans_8"/>
</dbReference>
<dbReference type="EMBL" id="WESC01000007">
    <property type="protein sequence ID" value="KAB7740174.1"/>
    <property type="molecule type" value="Genomic_DNA"/>
</dbReference>
<dbReference type="InterPro" id="IPR029044">
    <property type="entry name" value="Nucleotide-diphossugar_trans"/>
</dbReference>
<dbReference type="GO" id="GO:0016757">
    <property type="term" value="F:glycosyltransferase activity"/>
    <property type="evidence" value="ECO:0007669"/>
    <property type="project" value="UniProtKB-KW"/>
</dbReference>
<sequence>MQTQAIEDEKVAVVCCATSNWLPAAAVTLLSCLRHGVPANADFVIMLVGGGPADEAALEAFNARHSTAIRLQHVEIVEKEILNLGRWLGHGIRLTMSRYFDERYRRVLYLDSDVLALQPIDDLLETDLKGYPLGAAIDVGFMPDLVTTAATHRADIGFDEVTPYFNSGVLLFDWRQCLSGQYLQKAVALLPTVEKSLFSEQDILNIVFRGRWRVLPPKWNVIALITEYMSCEIGIKHFTSSPKPWAEAPRFADRKFRAFYQDSLSGTPWSGFVVPGGWRWSLKGVERFLRKTLSFGKRRILAQALERAEQASRV</sequence>
<evidence type="ECO:0000256" key="2">
    <source>
        <dbReference type="ARBA" id="ARBA00022679"/>
    </source>
</evidence>
<dbReference type="Gene3D" id="3.90.550.10">
    <property type="entry name" value="Spore Coat Polysaccharide Biosynthesis Protein SpsA, Chain A"/>
    <property type="match status" value="1"/>
</dbReference>
<evidence type="ECO:0008006" key="6">
    <source>
        <dbReference type="Google" id="ProtNLM"/>
    </source>
</evidence>
<evidence type="ECO:0000313" key="4">
    <source>
        <dbReference type="EMBL" id="KAB7740174.1"/>
    </source>
</evidence>
<proteinExistence type="predicted"/>
<organism evidence="4 5">
    <name type="scientific">Parvibaculum sedimenti</name>
    <dbReference type="NCBI Taxonomy" id="2608632"/>
    <lineage>
        <taxon>Bacteria</taxon>
        <taxon>Pseudomonadati</taxon>
        <taxon>Pseudomonadota</taxon>
        <taxon>Alphaproteobacteria</taxon>
        <taxon>Hyphomicrobiales</taxon>
        <taxon>Parvibaculaceae</taxon>
        <taxon>Parvibaculum</taxon>
    </lineage>
</organism>
<comment type="caution">
    <text evidence="4">The sequence shown here is derived from an EMBL/GenBank/DDBJ whole genome shotgun (WGS) entry which is preliminary data.</text>
</comment>
<dbReference type="AlphaFoldDB" id="A0A6N6VN46"/>
<protein>
    <recommendedName>
        <fullName evidence="6">Glycosyltransferase family 8 protein</fullName>
    </recommendedName>
</protein>
<dbReference type="InterPro" id="IPR050748">
    <property type="entry name" value="Glycosyltrans_8_dom-fam"/>
</dbReference>
<keyword evidence="5" id="KW-1185">Reference proteome</keyword>
<accession>A0A6N6VN46</accession>
<keyword evidence="2" id="KW-0808">Transferase</keyword>
<dbReference type="Proteomes" id="UP000468901">
    <property type="component" value="Unassembled WGS sequence"/>
</dbReference>
<dbReference type="PANTHER" id="PTHR13778:SF47">
    <property type="entry name" value="LIPOPOLYSACCHARIDE 1,3-GALACTOSYLTRANSFERASE"/>
    <property type="match status" value="1"/>
</dbReference>
<name>A0A6N6VN46_9HYPH</name>
<dbReference type="GO" id="GO:0046872">
    <property type="term" value="F:metal ion binding"/>
    <property type="evidence" value="ECO:0007669"/>
    <property type="project" value="UniProtKB-KW"/>
</dbReference>
<evidence type="ECO:0000256" key="3">
    <source>
        <dbReference type="ARBA" id="ARBA00022723"/>
    </source>
</evidence>
<dbReference type="PANTHER" id="PTHR13778">
    <property type="entry name" value="GLYCOSYLTRANSFERASE 8 DOMAIN-CONTAINING PROTEIN"/>
    <property type="match status" value="1"/>
</dbReference>
<evidence type="ECO:0000256" key="1">
    <source>
        <dbReference type="ARBA" id="ARBA00022676"/>
    </source>
</evidence>
<evidence type="ECO:0000313" key="5">
    <source>
        <dbReference type="Proteomes" id="UP000468901"/>
    </source>
</evidence>
<gene>
    <name evidence="4" type="ORF">F2P47_09200</name>
</gene>
<keyword evidence="1" id="KW-0328">Glycosyltransferase</keyword>
<dbReference type="RefSeq" id="WP_152216060.1">
    <property type="nucleotide sequence ID" value="NZ_JBAQYD010000029.1"/>
</dbReference>
<keyword evidence="3" id="KW-0479">Metal-binding</keyword>
<dbReference type="Pfam" id="PF01501">
    <property type="entry name" value="Glyco_transf_8"/>
    <property type="match status" value="1"/>
</dbReference>
<reference evidence="4 5" key="1">
    <citation type="submission" date="2019-09" db="EMBL/GenBank/DDBJ databases">
        <title>Parvibaculum sedimenti sp. nov., isolated from sediment.</title>
        <authorList>
            <person name="Wang Y."/>
        </authorList>
    </citation>
    <scope>NUCLEOTIDE SEQUENCE [LARGE SCALE GENOMIC DNA]</scope>
    <source>
        <strain evidence="4 5">HXT-9</strain>
    </source>
</reference>